<organism evidence="5">
    <name type="scientific">Enterobius vermicularis</name>
    <name type="common">Human pinworm</name>
    <dbReference type="NCBI Taxonomy" id="51028"/>
    <lineage>
        <taxon>Eukaryota</taxon>
        <taxon>Metazoa</taxon>
        <taxon>Ecdysozoa</taxon>
        <taxon>Nematoda</taxon>
        <taxon>Chromadorea</taxon>
        <taxon>Rhabditida</taxon>
        <taxon>Spirurina</taxon>
        <taxon>Oxyuridomorpha</taxon>
        <taxon>Oxyuroidea</taxon>
        <taxon>Oxyuridae</taxon>
        <taxon>Enterobius</taxon>
    </lineage>
</organism>
<dbReference type="AlphaFoldDB" id="A0A0N4UWH2"/>
<evidence type="ECO:0000313" key="4">
    <source>
        <dbReference type="Proteomes" id="UP000274131"/>
    </source>
</evidence>
<reference evidence="5" key="1">
    <citation type="submission" date="2017-02" db="UniProtKB">
        <authorList>
            <consortium name="WormBaseParasite"/>
        </authorList>
    </citation>
    <scope>IDENTIFICATION</scope>
</reference>
<dbReference type="WBParaSite" id="EVEC_0000183601-mRNA-1">
    <property type="protein sequence ID" value="EVEC_0000183601-mRNA-1"/>
    <property type="gene ID" value="EVEC_0000183601"/>
</dbReference>
<reference evidence="3 4" key="2">
    <citation type="submission" date="2018-10" db="EMBL/GenBank/DDBJ databases">
        <authorList>
            <consortium name="Pathogen Informatics"/>
        </authorList>
    </citation>
    <scope>NUCLEOTIDE SEQUENCE [LARGE SCALE GENOMIC DNA]</scope>
</reference>
<keyword evidence="4" id="KW-1185">Reference proteome</keyword>
<accession>A0A0N4UWH2</accession>
<sequence length="324" mass="37098">MTLLTEFVNKKNLLLFPYGNWVAESSSIVGCMGRRLQCSVGLKWAICIGCNAYYSLCAGCLKLYYEKFPKVAFERYLKMAMFVITVRFFILKRSLKVSLNSAQPELAMDLWVSREDRTTKSGMALRSLPRKDYVMSARKKRRTSIYDRKNDDGTKTRSVKPVSKSRETAQKSKISTHSTPLKRADFRTFDSSFKRCPLSRDATPERAEIIKSKESIQNTNKPISFLKITSKMYKASESDDGDTEQNNVHVYVPVTTSEGETVIRSDSKQIAIRTISSRYLLFNFFNGIFISFLGGCSRLFTKLSNVLPRFWDRNFPDISARNPV</sequence>
<feature type="compositionally biased region" description="Basic and acidic residues" evidence="1">
    <location>
        <begin position="144"/>
        <end position="155"/>
    </location>
</feature>
<keyword evidence="2" id="KW-0812">Transmembrane</keyword>
<proteinExistence type="predicted"/>
<evidence type="ECO:0000256" key="2">
    <source>
        <dbReference type="SAM" id="Phobius"/>
    </source>
</evidence>
<name>A0A0N4UWH2_ENTVE</name>
<keyword evidence="2" id="KW-0472">Membrane</keyword>
<evidence type="ECO:0000313" key="5">
    <source>
        <dbReference type="WBParaSite" id="EVEC_0000183601-mRNA-1"/>
    </source>
</evidence>
<dbReference type="Proteomes" id="UP000274131">
    <property type="component" value="Unassembled WGS sequence"/>
</dbReference>
<evidence type="ECO:0000256" key="1">
    <source>
        <dbReference type="SAM" id="MobiDB-lite"/>
    </source>
</evidence>
<gene>
    <name evidence="3" type="ORF">EVEC_LOCUS1544</name>
</gene>
<evidence type="ECO:0000313" key="3">
    <source>
        <dbReference type="EMBL" id="VDD86401.1"/>
    </source>
</evidence>
<feature type="region of interest" description="Disordered" evidence="1">
    <location>
        <begin position="138"/>
        <end position="178"/>
    </location>
</feature>
<dbReference type="EMBL" id="UXUI01007225">
    <property type="protein sequence ID" value="VDD86401.1"/>
    <property type="molecule type" value="Genomic_DNA"/>
</dbReference>
<keyword evidence="2" id="KW-1133">Transmembrane helix</keyword>
<protein>
    <submittedName>
        <fullName evidence="5">ZZ-type domain-containing protein</fullName>
    </submittedName>
</protein>
<feature type="transmembrane region" description="Helical" evidence="2">
    <location>
        <begin position="279"/>
        <end position="300"/>
    </location>
</feature>